<dbReference type="Proteomes" id="UP000265427">
    <property type="component" value="Unassembled WGS sequence"/>
</dbReference>
<evidence type="ECO:0000256" key="1">
    <source>
        <dbReference type="ARBA" id="ARBA00004138"/>
    </source>
</evidence>
<protein>
    <submittedName>
        <fullName evidence="6">Uncharacterized protein</fullName>
    </submittedName>
</protein>
<reference evidence="6 7" key="1">
    <citation type="submission" date="2018-08" db="EMBL/GenBank/DDBJ databases">
        <title>Aphanomyces genome sequencing and annotation.</title>
        <authorList>
            <person name="Minardi D."/>
            <person name="Oidtmann B."/>
            <person name="Van Der Giezen M."/>
            <person name="Studholme D.J."/>
        </authorList>
    </citation>
    <scope>NUCLEOTIDE SEQUENCE [LARGE SCALE GENOMIC DNA]</scope>
    <source>
        <strain evidence="6 7">Kv</strain>
    </source>
</reference>
<evidence type="ECO:0000313" key="6">
    <source>
        <dbReference type="EMBL" id="RHY14290.1"/>
    </source>
</evidence>
<proteinExistence type="inferred from homology"/>
<dbReference type="PANTHER" id="PTHR14781">
    <property type="entry name" value="INTRAFLAGELLAR TRANSPORT PROTEIN 56"/>
    <property type="match status" value="1"/>
</dbReference>
<keyword evidence="4" id="KW-0802">TPR repeat</keyword>
<evidence type="ECO:0000313" key="7">
    <source>
        <dbReference type="Proteomes" id="UP000265427"/>
    </source>
</evidence>
<keyword evidence="5" id="KW-0966">Cell projection</keyword>
<keyword evidence="3" id="KW-0677">Repeat</keyword>
<gene>
    <name evidence="6" type="ORF">DYB36_001719</name>
</gene>
<dbReference type="SUPFAM" id="SSF48452">
    <property type="entry name" value="TPR-like"/>
    <property type="match status" value="1"/>
</dbReference>
<dbReference type="GO" id="GO:0120170">
    <property type="term" value="F:intraciliary transport particle B binding"/>
    <property type="evidence" value="ECO:0007669"/>
    <property type="project" value="TreeGrafter"/>
</dbReference>
<evidence type="ECO:0000256" key="2">
    <source>
        <dbReference type="ARBA" id="ARBA00007834"/>
    </source>
</evidence>
<evidence type="ECO:0000256" key="3">
    <source>
        <dbReference type="ARBA" id="ARBA00022737"/>
    </source>
</evidence>
<dbReference type="GO" id="GO:0036064">
    <property type="term" value="C:ciliary basal body"/>
    <property type="evidence" value="ECO:0007669"/>
    <property type="project" value="TreeGrafter"/>
</dbReference>
<dbReference type="Gene3D" id="1.25.40.10">
    <property type="entry name" value="Tetratricopeptide repeat domain"/>
    <property type="match status" value="1"/>
</dbReference>
<organism evidence="6 7">
    <name type="scientific">Aphanomyces astaci</name>
    <name type="common">Crayfish plague agent</name>
    <dbReference type="NCBI Taxonomy" id="112090"/>
    <lineage>
        <taxon>Eukaryota</taxon>
        <taxon>Sar</taxon>
        <taxon>Stramenopiles</taxon>
        <taxon>Oomycota</taxon>
        <taxon>Saprolegniomycetes</taxon>
        <taxon>Saprolegniales</taxon>
        <taxon>Verrucalvaceae</taxon>
        <taxon>Aphanomyces</taxon>
    </lineage>
</organism>
<name>A0A397B978_APHAT</name>
<dbReference type="GO" id="GO:0030992">
    <property type="term" value="C:intraciliary transport particle B"/>
    <property type="evidence" value="ECO:0007669"/>
    <property type="project" value="TreeGrafter"/>
</dbReference>
<dbReference type="AlphaFoldDB" id="A0A397B978"/>
<dbReference type="GO" id="GO:0035720">
    <property type="term" value="P:intraciliary anterograde transport"/>
    <property type="evidence" value="ECO:0007669"/>
    <property type="project" value="TreeGrafter"/>
</dbReference>
<dbReference type="InterPro" id="IPR030511">
    <property type="entry name" value="TTC26"/>
</dbReference>
<comment type="subcellular location">
    <subcellularLocation>
        <location evidence="1">Cell projection</location>
        <location evidence="1">Cilium</location>
    </subcellularLocation>
</comment>
<dbReference type="GO" id="GO:0035735">
    <property type="term" value="P:intraciliary transport involved in cilium assembly"/>
    <property type="evidence" value="ECO:0007669"/>
    <property type="project" value="TreeGrafter"/>
</dbReference>
<comment type="similarity">
    <text evidence="2">Belongs to the IFT56 family.</text>
</comment>
<sequence length="875" mass="98558">MSIEYVCGCGRQYPLAELYWSDTCKKIVCPWPTCSLQEIDSYFCRFQMDNLPSKEAAAYKNRSARTFACPDCRSTLQTIKHDKYTFFCAHCRWDSDSIQLTDEDPDTLMMVANTREREEHVFDVLLAHYQQRAAAQTSIQHTRSFMSKRSFTSASSSRFIKHSQRPPPAMQLGWKMENLDAKLKDTLSTVSSAVDTALVEQCRQKFPHHESFHGIDAVRAAQCDDMAAVSTLAQRNLCTPLLQSRDVSALFPSRPDLRVKRSWRCVESMASGAPGILVKPQINPMTGDSSMVVGASWWKKATLALHMLPSVTIRRVWEPKDKDAAIVVAWLLVENPLDEDIVLVLTQDGNGAVMMPSAPIRVGGYEDPNLIDTTGADILQFIGTVRPWNDIVSDKGTYWVDMTQAASAAVLVSRNYAKIKLETSVEMAPRCVHVNIAMYDAASSPSTLDVATMPLLSRFAVVVNIPAKAAAATKATDVKKRKWQLQTYLDRRDFQGAMTLLRFQARHGEGSRLNTLWTAYCLFHMGEYVQALGHYEQVLAADIYKRVLARHETHAAINVYLAMCYYHLEYFDISSELLATYLATSDGHSNVAKNLLACNTFHLVDGVAAEKSLHLHLPQPSRGHALVEHNVVVFRQGDVGLRLWPPLLGTVPEAKLNLALFHIKHDTFEKAFDLLDTFEPAQPIAYILKVETNQAHHNITTPTNEHLFLSEKFFETVGAAPSECDTIRGRQAMASMYMLRNEFDTALVYLKSIAMYHVHDDAFNWNYGVALAATGMYSYPSWRQHFIYVAWLSRCHIRSISQSHLAWDVYLNVRNAADALKLLKLIANEYYLAVSGKCDATKLVEVLNMLEGSKHNQGKVMARMLRTYCESVHLI</sequence>
<dbReference type="VEuPathDB" id="FungiDB:H257_15118"/>
<dbReference type="VEuPathDB" id="FungiDB:H257_15116"/>
<dbReference type="InterPro" id="IPR011990">
    <property type="entry name" value="TPR-like_helical_dom_sf"/>
</dbReference>
<comment type="caution">
    <text evidence="6">The sequence shown here is derived from an EMBL/GenBank/DDBJ whole genome shotgun (WGS) entry which is preliminary data.</text>
</comment>
<dbReference type="GO" id="GO:0097546">
    <property type="term" value="C:ciliary base"/>
    <property type="evidence" value="ECO:0007669"/>
    <property type="project" value="TreeGrafter"/>
</dbReference>
<accession>A0A397B978</accession>
<dbReference type="EMBL" id="QUSZ01004435">
    <property type="protein sequence ID" value="RHY14290.1"/>
    <property type="molecule type" value="Genomic_DNA"/>
</dbReference>
<evidence type="ECO:0000256" key="4">
    <source>
        <dbReference type="ARBA" id="ARBA00022803"/>
    </source>
</evidence>
<evidence type="ECO:0000256" key="5">
    <source>
        <dbReference type="ARBA" id="ARBA00023273"/>
    </source>
</evidence>
<dbReference type="PANTHER" id="PTHR14781:SF0">
    <property type="entry name" value="INTRAFLAGELLAR TRANSPORT PROTEIN 56"/>
    <property type="match status" value="1"/>
</dbReference>